<dbReference type="Proteomes" id="UP000192578">
    <property type="component" value="Unassembled WGS sequence"/>
</dbReference>
<dbReference type="SUPFAM" id="SSF81321">
    <property type="entry name" value="Family A G protein-coupled receptor-like"/>
    <property type="match status" value="1"/>
</dbReference>
<sequence>MRPRRGRAVSEATVPDPVDGRYAIPISRPVAVRKTFSIVWSTVVASMAIVVITFIINGPAIILALLELSPALPVVRFLMYLAMVKHVYSPLIYCLFFPDYRVVLARFLQNIRSGRARGKLRQNPRIHKPQSQLAPPSHSERL</sequence>
<gene>
    <name evidence="3" type="ORF">BV898_09777</name>
</gene>
<evidence type="ECO:0000313" key="4">
    <source>
        <dbReference type="Proteomes" id="UP000192578"/>
    </source>
</evidence>
<feature type="compositionally biased region" description="Basic residues" evidence="1">
    <location>
        <begin position="119"/>
        <end position="128"/>
    </location>
</feature>
<organism evidence="3 4">
    <name type="scientific">Hypsibius exemplaris</name>
    <name type="common">Freshwater tardigrade</name>
    <dbReference type="NCBI Taxonomy" id="2072580"/>
    <lineage>
        <taxon>Eukaryota</taxon>
        <taxon>Metazoa</taxon>
        <taxon>Ecdysozoa</taxon>
        <taxon>Tardigrada</taxon>
        <taxon>Eutardigrada</taxon>
        <taxon>Parachela</taxon>
        <taxon>Hypsibioidea</taxon>
        <taxon>Hypsibiidae</taxon>
        <taxon>Hypsibius</taxon>
    </lineage>
</organism>
<dbReference type="Gene3D" id="1.20.1070.10">
    <property type="entry name" value="Rhodopsin 7-helix transmembrane proteins"/>
    <property type="match status" value="1"/>
</dbReference>
<keyword evidence="2" id="KW-0472">Membrane</keyword>
<dbReference type="EMBL" id="MTYJ01000078">
    <property type="protein sequence ID" value="OQV16142.1"/>
    <property type="molecule type" value="Genomic_DNA"/>
</dbReference>
<evidence type="ECO:0000313" key="3">
    <source>
        <dbReference type="EMBL" id="OQV16142.1"/>
    </source>
</evidence>
<feature type="region of interest" description="Disordered" evidence="1">
    <location>
        <begin position="119"/>
        <end position="142"/>
    </location>
</feature>
<feature type="transmembrane region" description="Helical" evidence="2">
    <location>
        <begin position="77"/>
        <end position="97"/>
    </location>
</feature>
<feature type="transmembrane region" description="Helical" evidence="2">
    <location>
        <begin position="38"/>
        <end position="65"/>
    </location>
</feature>
<name>A0A1W0WLU0_HYPEX</name>
<comment type="caution">
    <text evidence="3">The sequence shown here is derived from an EMBL/GenBank/DDBJ whole genome shotgun (WGS) entry which is preliminary data.</text>
</comment>
<proteinExistence type="predicted"/>
<evidence type="ECO:0000256" key="2">
    <source>
        <dbReference type="SAM" id="Phobius"/>
    </source>
</evidence>
<protein>
    <submittedName>
        <fullName evidence="3">Uncharacterized protein</fullName>
    </submittedName>
</protein>
<keyword evidence="2" id="KW-1133">Transmembrane helix</keyword>
<dbReference type="OrthoDB" id="10042731at2759"/>
<evidence type="ECO:0000256" key="1">
    <source>
        <dbReference type="SAM" id="MobiDB-lite"/>
    </source>
</evidence>
<keyword evidence="4" id="KW-1185">Reference proteome</keyword>
<reference evidence="4" key="1">
    <citation type="submission" date="2017-01" db="EMBL/GenBank/DDBJ databases">
        <title>Comparative genomics of anhydrobiosis in the tardigrade Hypsibius dujardini.</title>
        <authorList>
            <person name="Yoshida Y."/>
            <person name="Koutsovoulos G."/>
            <person name="Laetsch D."/>
            <person name="Stevens L."/>
            <person name="Kumar S."/>
            <person name="Horikawa D."/>
            <person name="Ishino K."/>
            <person name="Komine S."/>
            <person name="Tomita M."/>
            <person name="Blaxter M."/>
            <person name="Arakawa K."/>
        </authorList>
    </citation>
    <scope>NUCLEOTIDE SEQUENCE [LARGE SCALE GENOMIC DNA]</scope>
    <source>
        <strain evidence="4">Z151</strain>
    </source>
</reference>
<accession>A0A1W0WLU0</accession>
<dbReference type="AlphaFoldDB" id="A0A1W0WLU0"/>
<keyword evidence="2" id="KW-0812">Transmembrane</keyword>